<dbReference type="AlphaFoldDB" id="A0A515DDR7"/>
<dbReference type="PANTHER" id="PTHR36179">
    <property type="entry name" value="LUD_DOM DOMAIN-CONTAINING PROTEIN"/>
    <property type="match status" value="1"/>
</dbReference>
<dbReference type="InterPro" id="IPR024185">
    <property type="entry name" value="FTHF_cligase-like_sf"/>
</dbReference>
<sequence>MSAVLTAVDEKNISRPINWVKEQRANTVVAAMKRRHFQAQYVPDREAALAAVMALVPRDVSVFRSDSVTLDQLEVIPALRARAANTIMYPQEKDGPGNNINGDYEKNKDLYFKLQRDVFMADVYLTGANAVTLDGKIVSTDGAGNRVAAMIFGPRKVVIVVGVNKIVKGLDAAFDRIHEFCAPVNVKRHLDMHNRPWYGELPCASTGICTDCDHPRRICNYTGILEGALPRMSDRINVVLVGEELGL</sequence>
<reference evidence="2 3" key="1">
    <citation type="submission" date="2019-01" db="EMBL/GenBank/DDBJ databases">
        <title>Genomic insights into a novel species Rhodoferax sp.</title>
        <authorList>
            <person name="Jin L."/>
        </authorList>
    </citation>
    <scope>NUCLEOTIDE SEQUENCE [LARGE SCALE GENOMIC DNA]</scope>
    <source>
        <strain evidence="2 3">CHu59-6-5</strain>
    </source>
</reference>
<dbReference type="SUPFAM" id="SSF100950">
    <property type="entry name" value="NagB/RpiA/CoA transferase-like"/>
    <property type="match status" value="1"/>
</dbReference>
<gene>
    <name evidence="2" type="ORF">EUB48_15690</name>
</gene>
<dbReference type="Pfam" id="PF02589">
    <property type="entry name" value="LUD_dom"/>
    <property type="match status" value="1"/>
</dbReference>
<evidence type="ECO:0000313" key="2">
    <source>
        <dbReference type="EMBL" id="QDL38568.1"/>
    </source>
</evidence>
<dbReference type="Gene3D" id="3.40.50.10420">
    <property type="entry name" value="NagB/RpiA/CoA transferase-like"/>
    <property type="match status" value="1"/>
</dbReference>
<organism evidence="2 3">
    <name type="scientific">Rhodoferax sediminis</name>
    <dbReference type="NCBI Taxonomy" id="2509614"/>
    <lineage>
        <taxon>Bacteria</taxon>
        <taxon>Pseudomonadati</taxon>
        <taxon>Pseudomonadota</taxon>
        <taxon>Betaproteobacteria</taxon>
        <taxon>Burkholderiales</taxon>
        <taxon>Comamonadaceae</taxon>
        <taxon>Rhodoferax</taxon>
    </lineage>
</organism>
<dbReference type="EMBL" id="CP035503">
    <property type="protein sequence ID" value="QDL38568.1"/>
    <property type="molecule type" value="Genomic_DNA"/>
</dbReference>
<keyword evidence="3" id="KW-1185">Reference proteome</keyword>
<dbReference type="InterPro" id="IPR003741">
    <property type="entry name" value="LUD_dom"/>
</dbReference>
<protein>
    <recommendedName>
        <fullName evidence="1">LUD domain-containing protein</fullName>
    </recommendedName>
</protein>
<proteinExistence type="predicted"/>
<dbReference type="OrthoDB" id="9809147at2"/>
<evidence type="ECO:0000259" key="1">
    <source>
        <dbReference type="Pfam" id="PF02589"/>
    </source>
</evidence>
<dbReference type="PANTHER" id="PTHR36179:SF2">
    <property type="entry name" value="LUD DOMAIN-CONTAINING PROTEIN"/>
    <property type="match status" value="1"/>
</dbReference>
<feature type="domain" description="LUD" evidence="1">
    <location>
        <begin position="28"/>
        <end position="241"/>
    </location>
</feature>
<dbReference type="Proteomes" id="UP000316798">
    <property type="component" value="Chromosome"/>
</dbReference>
<name>A0A515DDR7_9BURK</name>
<evidence type="ECO:0000313" key="3">
    <source>
        <dbReference type="Proteomes" id="UP000316798"/>
    </source>
</evidence>
<accession>A0A515DDR7</accession>
<dbReference type="InterPro" id="IPR037171">
    <property type="entry name" value="NagB/RpiA_transferase-like"/>
</dbReference>
<dbReference type="KEGG" id="rhf:EUB48_15690"/>
<dbReference type="RefSeq" id="WP_142820008.1">
    <property type="nucleotide sequence ID" value="NZ_CP035503.1"/>
</dbReference>